<feature type="region of interest" description="Disordered" evidence="1">
    <location>
        <begin position="1554"/>
        <end position="1609"/>
    </location>
</feature>
<proteinExistence type="predicted"/>
<feature type="region of interest" description="Disordered" evidence="1">
    <location>
        <begin position="636"/>
        <end position="661"/>
    </location>
</feature>
<comment type="caution">
    <text evidence="3">The sequence shown here is derived from an EMBL/GenBank/DDBJ whole genome shotgun (WGS) entry which is preliminary data.</text>
</comment>
<evidence type="ECO:0000259" key="2">
    <source>
        <dbReference type="Pfam" id="PF20248"/>
    </source>
</evidence>
<feature type="domain" description="DUF6603" evidence="2">
    <location>
        <begin position="1612"/>
        <end position="2163"/>
    </location>
</feature>
<evidence type="ECO:0000256" key="1">
    <source>
        <dbReference type="SAM" id="MobiDB-lite"/>
    </source>
</evidence>
<feature type="compositionally biased region" description="Basic residues" evidence="1">
    <location>
        <begin position="1554"/>
        <end position="1563"/>
    </location>
</feature>
<evidence type="ECO:0000313" key="3">
    <source>
        <dbReference type="EMBL" id="KAH7374482.1"/>
    </source>
</evidence>
<keyword evidence="4" id="KW-1185">Reference proteome</keyword>
<gene>
    <name evidence="3" type="ORF">B0T11DRAFT_268648</name>
</gene>
<dbReference type="EMBL" id="JAGPXD010000001">
    <property type="protein sequence ID" value="KAH7374482.1"/>
    <property type="molecule type" value="Genomic_DNA"/>
</dbReference>
<dbReference type="InterPro" id="IPR046538">
    <property type="entry name" value="DUF6603"/>
</dbReference>
<reference evidence="3" key="1">
    <citation type="journal article" date="2021" name="Nat. Commun.">
        <title>Genetic determinants of endophytism in the Arabidopsis root mycobiome.</title>
        <authorList>
            <person name="Mesny F."/>
            <person name="Miyauchi S."/>
            <person name="Thiergart T."/>
            <person name="Pickel B."/>
            <person name="Atanasova L."/>
            <person name="Karlsson M."/>
            <person name="Huettel B."/>
            <person name="Barry K.W."/>
            <person name="Haridas S."/>
            <person name="Chen C."/>
            <person name="Bauer D."/>
            <person name="Andreopoulos W."/>
            <person name="Pangilinan J."/>
            <person name="LaButti K."/>
            <person name="Riley R."/>
            <person name="Lipzen A."/>
            <person name="Clum A."/>
            <person name="Drula E."/>
            <person name="Henrissat B."/>
            <person name="Kohler A."/>
            <person name="Grigoriev I.V."/>
            <person name="Martin F.M."/>
            <person name="Hacquard S."/>
        </authorList>
    </citation>
    <scope>NUCLEOTIDE SEQUENCE</scope>
    <source>
        <strain evidence="3">MPI-CAGE-AT-0016</strain>
    </source>
</reference>
<dbReference type="Pfam" id="PF20248">
    <property type="entry name" value="DUF6603"/>
    <property type="match status" value="1"/>
</dbReference>
<dbReference type="Gene3D" id="3.60.15.10">
    <property type="entry name" value="Ribonuclease Z/Hydroxyacylglutathione hydrolase-like"/>
    <property type="match status" value="1"/>
</dbReference>
<sequence length="2294" mass="245265">MSIWQVHSYYLGLGVVGDSSIHLLVNKPAGDTPAPVPYALLVDGGDTGGQKRLLDAIHNIENMTGTYDLSPLSSTMQPKLKFSAVVISHWDTDHWRGVLYAMRDDITSQKTDPKDPITNMEVSFFQYDNTVTPRTPRTILYAPAFGIPTKGARIDPRPATAAVANANFVLGAGSAALTIVENAVRVRMEPVAAPQNVQPSLIGTNLVTGTDLTVPTGRTTVQTYQALSRPADLVAANPPAQGQPGIYVVGVSKRVIGPPQGFEIVDDLEGTAKNESSLACMIIWPGQNGAAPRLSQYFAGDMHWQEENSIVSWTGTDGTRAGPGTSVTTVKASHHGSKSSTPVRMVSMFNPRNLVACTAERNGHPSWELMLYVEGWMCSNTVANAGHKPLLTTQFPYYLLQQQGPNVGDALMWLPFPKNSADQMSMANLTSTGSVAKTYRAALTAAYVAASAPLVLNSGVTLLDPVADWLDQKNTWEDLDAKDWVRTRIAASWGRISPVPPTAHAGVGVARQTAPNKLVSDSDRLLWFRVDSQDNDNDGTVRVRYQSSVEDTVLWPDPNAIPPTTVTLPIANTQAIAHPISTYPADEVTEPNVKKQKTSTYSYSVVQSQQNWYSASSGTNPNELFFWIYGNHNPNPQEVDAETGSKASQDGSTDVIPQAPLRGDAPPLASPYYFICSSIVQYSTPPGPEVKVLANTDGLNPFLSVLHMRGLVLADTPTASVPVALHAQDEFQGWLVATLGLGASADKQPGVQVLADPTTGDVDAFTFTMPALGRTYTSAATITSLQVGSDWGLGPASTVPGQNSLILGLQDATQSTGLSLIDILAPASTRGAALPALQLLQLALGDKLRFNLDTSDGSRNALWFEPMQGYKTTLRTQYLADGPSITNMNSWIGSFLNGFSINSIKVITKLQCGWVCTAESLGALNEWEFIFTTSVGLDGVDVQPIVTFDFAGTVLNLELQFNYVASVQGSLLGQIMAWIGRQKPLAGLQFDFEDMFNTAGSNFDLPLLRRIMFGIALDANGLPTGQVENVRVDLELGVNFGQSDDQTPEKVVFLFTYTWISGQGSKLRGSLWTPPPPAIGVDDRLLPEYEPYETFEPSSINDGSTWAACLNLANLIPSDPKSPGGKTKVINIPDGVPTEVFMAALELSSTSISFEGAIECGMPQSDVIPKFYLARLSLDASYDFTSSVFSLNFDFGAAMNATFGAEILPIELVGRLSYDTQAGFDVAADVDCPGMQGAHFLDFFDSTSAPAATALIQHIELLHLHLEYQYQNTGGSTNPAKRFDFSGALLIGKLELDLAFSYTGQNTWSFTASVGAGSDQCTVQEILDSIAGDGSVNLPSCVGNILVGKPNTQAAEGDKDTPKDLVDILVKRLDNNANNANNANNTNDPTAPQTVLFTVSVNVGPVSFTFLQFRDTTWDPAKTPSKRFLRLACHGLPSVEVPVIGDLTQPFDEMYFMWVQDASNTTAKGSPPGLTKAEVALLNKELGDDPIYYKLTKDASDYQDGDVIVEAGCHFVIVMNGQGGSKDVVLDYVFAKPTPEEAAAVPPPTAALKAHARHQRKHGPNSVVRSRPLRVSEPERDGAVVLGGTAGDPAPSDETAADAGGGTTKAPLDKSIGPFSISNIGLKFTNSTLSVCLDAKVAIGPIGLSMMGFSIDMHFGGQYDLQNNFPTPLNGGIGVSLQGMVVSFDKPPVTIAGGLFQENLPQGTYYAGGVDIGFVPWAFLAAGGYGNLKDPKSGHMFKSAFVFAKLEGPLITLEFATISGVTGGFGYNSALKLPTIAEVPSFPFISMPPIPSVTGDPTMDTILALVGGQWFSPVNDSFWVGAGLTVSAFQMLDITAVAVVEWDTGVRVGIYAVAVADVPSSDAEFKLAHVELGLMATIDMDKGIALFEAQLSPSSYILDPLCHLSGGFALYYWFKDGTQQTKGDWVFTIGGYHRDYQPPPQYPNPPRLQIAWSLGPISITGQSYFAITPNVAMAGVMMHASLSLGVLEAFFDAYADFLINFKPFTFLGGGGVSVGVRFSLDLWFVTIHISVEIGATLVIQGPPISGTCHVDFWVFGFDINFGSSQKVAPAPISLLDFYDLVQQKGGPGATSVAPVPQLFACKSGLLPTSGSNAAATARLAREGKALQRAGEPAKSASAQGPGGDDAQVWAVHAGTFSFTIATVFALSTVTVYPGTKAQQSCNPPSTTANIFSRPMYLRKDQAPITSNLEVTITLESDPGADYEPQWKLQPVVSNAPRALWDACKFACRCGMTADEEKATAADNVCQTTGQTTRPPAPRRCWTARQTPRCL</sequence>
<accession>A0A8K0TQ81</accession>
<evidence type="ECO:0000313" key="4">
    <source>
        <dbReference type="Proteomes" id="UP000813385"/>
    </source>
</evidence>
<dbReference type="InterPro" id="IPR036866">
    <property type="entry name" value="RibonucZ/Hydroxyglut_hydro"/>
</dbReference>
<dbReference type="Proteomes" id="UP000813385">
    <property type="component" value="Unassembled WGS sequence"/>
</dbReference>
<name>A0A8K0TQ81_9PEZI</name>
<organism evidence="3 4">
    <name type="scientific">Plectosphaerella cucumerina</name>
    <dbReference type="NCBI Taxonomy" id="40658"/>
    <lineage>
        <taxon>Eukaryota</taxon>
        <taxon>Fungi</taxon>
        <taxon>Dikarya</taxon>
        <taxon>Ascomycota</taxon>
        <taxon>Pezizomycotina</taxon>
        <taxon>Sordariomycetes</taxon>
        <taxon>Hypocreomycetidae</taxon>
        <taxon>Glomerellales</taxon>
        <taxon>Plectosphaerellaceae</taxon>
        <taxon>Plectosphaerella</taxon>
    </lineage>
</organism>
<protein>
    <recommendedName>
        <fullName evidence="2">DUF6603 domain-containing protein</fullName>
    </recommendedName>
</protein>
<dbReference type="OrthoDB" id="5352492at2759"/>